<keyword evidence="3" id="KW-1185">Reference proteome</keyword>
<gene>
    <name evidence="2" type="ORF">A9Y76_28495</name>
</gene>
<evidence type="ECO:0008006" key="4">
    <source>
        <dbReference type="Google" id="ProtNLM"/>
    </source>
</evidence>
<feature type="signal peptide" evidence="1">
    <location>
        <begin position="1"/>
        <end position="23"/>
    </location>
</feature>
<keyword evidence="1" id="KW-0732">Signal</keyword>
<evidence type="ECO:0000256" key="1">
    <source>
        <dbReference type="SAM" id="SignalP"/>
    </source>
</evidence>
<dbReference type="GeneID" id="61529968"/>
<feature type="chain" id="PRO_5008251134" description="DUF2388 domain-containing protein" evidence="1">
    <location>
        <begin position="24"/>
        <end position="108"/>
    </location>
</feature>
<evidence type="ECO:0000313" key="3">
    <source>
        <dbReference type="Proteomes" id="UP000078572"/>
    </source>
</evidence>
<protein>
    <recommendedName>
        <fullName evidence="4">DUF2388 domain-containing protein</fullName>
    </recommendedName>
</protein>
<dbReference type="RefSeq" id="WP_024979535.1">
    <property type="nucleotide sequence ID" value="NZ_CP016024.1"/>
</dbReference>
<organism evidence="2 3">
    <name type="scientific">Ralstonia insidiosa</name>
    <dbReference type="NCBI Taxonomy" id="190721"/>
    <lineage>
        <taxon>Bacteria</taxon>
        <taxon>Pseudomonadati</taxon>
        <taxon>Pseudomonadota</taxon>
        <taxon>Betaproteobacteria</taxon>
        <taxon>Burkholderiales</taxon>
        <taxon>Burkholderiaceae</taxon>
        <taxon>Ralstonia</taxon>
    </lineage>
</organism>
<geneLocation type="plasmid" evidence="3">
    <name>pri-1</name>
</geneLocation>
<sequence length="108" mass="11547">MQNFCKTLLVAATCAMAAFAVHAQSVGGRGADLGWYVSQPMQFVVSGVLLKDGSTTEIRPTHGIYVARSQTEAIDFFAAKMRDENPGYHLVTALASPVPVTGTCRLDI</sequence>
<name>A0A192A895_9RALS</name>
<accession>A0A192A895</accession>
<reference evidence="3" key="1">
    <citation type="submission" date="2016-06" db="EMBL/GenBank/DDBJ databases">
        <authorList>
            <person name="Xu Y."/>
            <person name="Nagy A."/>
            <person name="Yan X."/>
            <person name="Kim S.W."/>
            <person name="Haley B."/>
            <person name="Liu N.T."/>
            <person name="Nou X."/>
        </authorList>
    </citation>
    <scope>NUCLEOTIDE SEQUENCE [LARGE SCALE GENOMIC DNA]</scope>
    <source>
        <strain evidence="3">ATCC 49129</strain>
        <plasmid evidence="3">pri-1</plasmid>
    </source>
</reference>
<keyword evidence="2" id="KW-0614">Plasmid</keyword>
<dbReference type="Proteomes" id="UP000078572">
    <property type="component" value="Plasmid pRI-1"/>
</dbReference>
<dbReference type="OrthoDB" id="9114475at2"/>
<dbReference type="AlphaFoldDB" id="A0A192A895"/>
<dbReference type="EMBL" id="CP016024">
    <property type="protein sequence ID" value="ANJ76527.1"/>
    <property type="molecule type" value="Genomic_DNA"/>
</dbReference>
<proteinExistence type="predicted"/>
<evidence type="ECO:0000313" key="2">
    <source>
        <dbReference type="EMBL" id="ANJ76527.1"/>
    </source>
</evidence>